<dbReference type="Proteomes" id="UP000236447">
    <property type="component" value="Plasmid pP88_h"/>
</dbReference>
<protein>
    <submittedName>
        <fullName evidence="1">Collagen triple helix repeat protein (20 copies)</fullName>
    </submittedName>
</protein>
<gene>
    <name evidence="1" type="ORF">PhaeoP88_04655</name>
</gene>
<sequence length="420" mass="43299">MTWYRTGTVEIAQGSNTIQGTGTNWINQQPGWAMVIEGVPGLVEISAVVSSTELRVIQPITAPSASDLSYTILPTQGLTQRLVEDINKMIAEIANSREAWTSVFSNFSMTTYQVWLDQGNVGTAAEFLLSLKGEKGDPGDTGPSVYDQWVAQGNSGTFDEFLDVLSDGAIAAAAEARDGAQGAQEAAEAAQQGAEAAKAGATTAQSEVDALAVQVAADRAAVAQIFDTFDDRYLGAKDSDPAVDNDGDPLLVGAVYWNRTTGGARFWNGAEWEAPSASAASSAQQAIDAKLAAIAAQAAAETARDEAQGFATAAADSAAGAVTAQGGAEVARDEAVSGQEAVATDKAAVSGMRDQVATDKGAVLVAKGQTETARDETLSALQAARDDLGLQPVATSGDYNDLINTPQQINPIAMAIVFGG</sequence>
<reference evidence="1 2" key="1">
    <citation type="journal article" date="2017" name="Front. Microbiol.">
        <title>Phaeobacter piscinae sp. nov., a species of the Roseobacter group and potential aquaculture probiont.</title>
        <authorList>
            <person name="Sonnenschein E.C."/>
            <person name="Phippen C.B.W."/>
            <person name="Nielsen K.F."/>
            <person name="Mateiu R.V."/>
            <person name="Melchiorsen J."/>
            <person name="Gram L."/>
            <person name="Overmann J."/>
            <person name="Freese H.M."/>
        </authorList>
    </citation>
    <scope>NUCLEOTIDE SEQUENCE [LARGE SCALE GENOMIC DNA]</scope>
    <source>
        <strain evidence="1 2">P88</strain>
        <plasmid evidence="1">pP88_h</plasmid>
    </source>
</reference>
<reference evidence="1 2" key="2">
    <citation type="journal article" date="2017" name="Genome Biol. Evol.">
        <title>Trajectories and Drivers of Genome Evolution in Surface-Associated Marine Phaeobacter.</title>
        <authorList>
            <person name="Freese H.M."/>
            <person name="Sikorski J."/>
            <person name="Bunk B."/>
            <person name="Scheuner C."/>
            <person name="Meier-Kolthoff J.P."/>
            <person name="Sproer C."/>
            <person name="Gram L."/>
            <person name="Overmann J."/>
        </authorList>
    </citation>
    <scope>NUCLEOTIDE SEQUENCE [LARGE SCALE GENOMIC DNA]</scope>
    <source>
        <strain evidence="1 2">P88</strain>
        <plasmid evidence="1">pP88_h</plasmid>
    </source>
</reference>
<evidence type="ECO:0000313" key="2">
    <source>
        <dbReference type="Proteomes" id="UP000236447"/>
    </source>
</evidence>
<keyword evidence="1" id="KW-0176">Collagen</keyword>
<organism evidence="1 2">
    <name type="scientific">Phaeobacter inhibens</name>
    <dbReference type="NCBI Taxonomy" id="221822"/>
    <lineage>
        <taxon>Bacteria</taxon>
        <taxon>Pseudomonadati</taxon>
        <taxon>Pseudomonadota</taxon>
        <taxon>Alphaproteobacteria</taxon>
        <taxon>Rhodobacterales</taxon>
        <taxon>Roseobacteraceae</taxon>
        <taxon>Phaeobacter</taxon>
    </lineage>
</organism>
<dbReference type="EMBL" id="CP010733">
    <property type="protein sequence ID" value="AUR01967.1"/>
    <property type="molecule type" value="Genomic_DNA"/>
</dbReference>
<evidence type="ECO:0000313" key="1">
    <source>
        <dbReference type="EMBL" id="AUR01967.1"/>
    </source>
</evidence>
<proteinExistence type="predicted"/>
<geneLocation type="plasmid" evidence="2">
    <name>pp88_h</name>
</geneLocation>
<name>A0A2I7KH97_9RHOB</name>
<dbReference type="RefSeq" id="WP_102884790.1">
    <property type="nucleotide sequence ID" value="NZ_CP010733.1"/>
</dbReference>
<accession>A0A2I7KH97</accession>
<keyword evidence="1" id="KW-0614">Plasmid</keyword>
<dbReference type="AlphaFoldDB" id="A0A2I7KH97"/>